<keyword evidence="5" id="KW-0143">Chaperone</keyword>
<evidence type="ECO:0000256" key="2">
    <source>
        <dbReference type="ARBA" id="ARBA00022737"/>
    </source>
</evidence>
<keyword evidence="3" id="KW-0863">Zinc-finger</keyword>
<keyword evidence="4" id="KW-0862">Zinc</keyword>
<dbReference type="AlphaFoldDB" id="A0A7S3F4I3"/>
<evidence type="ECO:0000256" key="4">
    <source>
        <dbReference type="ARBA" id="ARBA00022833"/>
    </source>
</evidence>
<evidence type="ECO:0000313" key="7">
    <source>
        <dbReference type="EMBL" id="CAE0122799.1"/>
    </source>
</evidence>
<name>A0A7S3F4I3_9EUKA</name>
<dbReference type="InterPro" id="IPR008971">
    <property type="entry name" value="HSP40/DnaJ_pept-bd"/>
</dbReference>
<dbReference type="GO" id="GO:0008270">
    <property type="term" value="F:zinc ion binding"/>
    <property type="evidence" value="ECO:0007669"/>
    <property type="project" value="UniProtKB-KW"/>
</dbReference>
<reference evidence="7" key="1">
    <citation type="submission" date="2021-01" db="EMBL/GenBank/DDBJ databases">
        <authorList>
            <person name="Corre E."/>
            <person name="Pelletier E."/>
            <person name="Niang G."/>
            <person name="Scheremetjew M."/>
            <person name="Finn R."/>
            <person name="Kale V."/>
            <person name="Holt S."/>
            <person name="Cochrane G."/>
            <person name="Meng A."/>
            <person name="Brown T."/>
            <person name="Cohen L."/>
        </authorList>
    </citation>
    <scope>NUCLEOTIDE SEQUENCE</scope>
    <source>
        <strain evidence="7">CCMP281</strain>
    </source>
</reference>
<dbReference type="CDD" id="cd10747">
    <property type="entry name" value="DnaJ_C"/>
    <property type="match status" value="1"/>
</dbReference>
<dbReference type="Pfam" id="PF01556">
    <property type="entry name" value="DnaJ_C"/>
    <property type="match status" value="1"/>
</dbReference>
<evidence type="ECO:0000256" key="3">
    <source>
        <dbReference type="ARBA" id="ARBA00022771"/>
    </source>
</evidence>
<dbReference type="FunFam" id="2.60.260.20:FF:000005">
    <property type="entry name" value="Chaperone protein dnaJ 1, mitochondrial"/>
    <property type="match status" value="1"/>
</dbReference>
<dbReference type="GO" id="GO:0005737">
    <property type="term" value="C:cytoplasm"/>
    <property type="evidence" value="ECO:0007669"/>
    <property type="project" value="TreeGrafter"/>
</dbReference>
<proteinExistence type="predicted"/>
<gene>
    <name evidence="7" type="ORF">HERI1096_LOCUS23500</name>
</gene>
<dbReference type="InterPro" id="IPR002939">
    <property type="entry name" value="DnaJ_C"/>
</dbReference>
<dbReference type="SUPFAM" id="SSF49493">
    <property type="entry name" value="HSP40/DnaJ peptide-binding domain"/>
    <property type="match status" value="2"/>
</dbReference>
<evidence type="ECO:0000259" key="6">
    <source>
        <dbReference type="Pfam" id="PF01556"/>
    </source>
</evidence>
<protein>
    <recommendedName>
        <fullName evidence="6">Chaperone DnaJ C-terminal domain-containing protein</fullName>
    </recommendedName>
</protein>
<accession>A0A7S3F4I3</accession>
<organism evidence="7">
    <name type="scientific">Haptolina ericina</name>
    <dbReference type="NCBI Taxonomy" id="156174"/>
    <lineage>
        <taxon>Eukaryota</taxon>
        <taxon>Haptista</taxon>
        <taxon>Haptophyta</taxon>
        <taxon>Prymnesiophyceae</taxon>
        <taxon>Prymnesiales</taxon>
        <taxon>Prymnesiaceae</taxon>
        <taxon>Haptolina</taxon>
    </lineage>
</organism>
<sequence length="161" mass="17602">MVKWRSPKSGDREVEVDIPAGVDSGMNLRLDGQGEPGEGGPGSLFLVISVTEHDIFERDRNDLHVKVRLNIAEAILGSSIVVPTLDGEVTLKVPAGTQSGDRRVMQGKGIQASGRRAGNQYVHFEVTIPKRISKQQAKLIEEFGAEEPAMDVETRTSRRVQ</sequence>
<dbReference type="PANTHER" id="PTHR43096">
    <property type="entry name" value="DNAJ HOMOLOG 1, MITOCHONDRIAL-RELATED"/>
    <property type="match status" value="1"/>
</dbReference>
<dbReference type="PANTHER" id="PTHR43096:SF52">
    <property type="entry name" value="DNAJ HOMOLOG 1, MITOCHONDRIAL-RELATED"/>
    <property type="match status" value="1"/>
</dbReference>
<dbReference type="Gene3D" id="2.60.260.20">
    <property type="entry name" value="Urease metallochaperone UreE, N-terminal domain"/>
    <property type="match status" value="2"/>
</dbReference>
<keyword evidence="2" id="KW-0677">Repeat</keyword>
<dbReference type="GO" id="GO:0051082">
    <property type="term" value="F:unfolded protein binding"/>
    <property type="evidence" value="ECO:0007669"/>
    <property type="project" value="InterPro"/>
</dbReference>
<evidence type="ECO:0000256" key="1">
    <source>
        <dbReference type="ARBA" id="ARBA00022723"/>
    </source>
</evidence>
<dbReference type="GO" id="GO:0042026">
    <property type="term" value="P:protein refolding"/>
    <property type="evidence" value="ECO:0007669"/>
    <property type="project" value="TreeGrafter"/>
</dbReference>
<evidence type="ECO:0000256" key="5">
    <source>
        <dbReference type="ARBA" id="ARBA00023186"/>
    </source>
</evidence>
<dbReference type="EMBL" id="HBHX01042369">
    <property type="protein sequence ID" value="CAE0122799.1"/>
    <property type="molecule type" value="Transcribed_RNA"/>
</dbReference>
<keyword evidence="1" id="KW-0479">Metal-binding</keyword>
<feature type="domain" description="Chaperone DnaJ C-terminal" evidence="6">
    <location>
        <begin position="10"/>
        <end position="129"/>
    </location>
</feature>